<dbReference type="PRINTS" id="PR00401">
    <property type="entry name" value="SH2DOMAIN"/>
</dbReference>
<dbReference type="Ensembl" id="ENSTGET00000024413.1">
    <property type="protein sequence ID" value="ENSTGEP00000020509.1"/>
    <property type="gene ID" value="ENSTGEG00000016494.1"/>
</dbReference>
<accession>A0A8D2FJN7</accession>
<name>A0A8D2FJN7_THEGE</name>
<keyword evidence="1" id="KW-0727">SH2 domain</keyword>
<evidence type="ECO:0000313" key="4">
    <source>
        <dbReference type="Proteomes" id="UP000694411"/>
    </source>
</evidence>
<reference evidence="3" key="1">
    <citation type="submission" date="2018-05" db="EMBL/GenBank/DDBJ databases">
        <title>Whole genome of Theropithecus gelada.</title>
        <authorList>
            <person name="Chiou K.L."/>
            <person name="Snyder-Mackler N."/>
        </authorList>
    </citation>
    <scope>NUCLEOTIDE SEQUENCE [LARGE SCALE GENOMIC DNA]</scope>
</reference>
<dbReference type="Pfam" id="PF00017">
    <property type="entry name" value="SH2"/>
    <property type="match status" value="1"/>
</dbReference>
<dbReference type="Proteomes" id="UP000694411">
    <property type="component" value="Chromosome 4"/>
</dbReference>
<proteinExistence type="predicted"/>
<dbReference type="GO" id="GO:0004726">
    <property type="term" value="F:non-membrane spanning protein tyrosine phosphatase activity"/>
    <property type="evidence" value="ECO:0007669"/>
    <property type="project" value="TreeGrafter"/>
</dbReference>
<reference evidence="3" key="3">
    <citation type="submission" date="2025-09" db="UniProtKB">
        <authorList>
            <consortium name="Ensembl"/>
        </authorList>
    </citation>
    <scope>IDENTIFICATION</scope>
</reference>
<dbReference type="AlphaFoldDB" id="A0A8D2FJN7"/>
<dbReference type="GO" id="GO:0070374">
    <property type="term" value="P:positive regulation of ERK1 and ERK2 cascade"/>
    <property type="evidence" value="ECO:0007669"/>
    <property type="project" value="TreeGrafter"/>
</dbReference>
<evidence type="ECO:0000259" key="2">
    <source>
        <dbReference type="PROSITE" id="PS50001"/>
    </source>
</evidence>
<dbReference type="PANTHER" id="PTHR46559:SF5">
    <property type="entry name" value="PROTEIN TYROSINE PHOSPHATASE NON-RECEPTOR TYPE 11"/>
    <property type="match status" value="1"/>
</dbReference>
<keyword evidence="4" id="KW-1185">Reference proteome</keyword>
<dbReference type="InterPro" id="IPR000980">
    <property type="entry name" value="SH2"/>
</dbReference>
<sequence length="74" mass="8137">MVSPKYQWFPGHLFGKEADKLLTEKGKHGSFLIRESQSHPGDFVLSVVTAPEPTTSLGYTIKNVNSQSLPVNPP</sequence>
<dbReference type="InterPro" id="IPR036860">
    <property type="entry name" value="SH2_dom_sf"/>
</dbReference>
<organism evidence="3 4">
    <name type="scientific">Theropithecus gelada</name>
    <name type="common">Gelada baboon</name>
    <dbReference type="NCBI Taxonomy" id="9565"/>
    <lineage>
        <taxon>Eukaryota</taxon>
        <taxon>Metazoa</taxon>
        <taxon>Chordata</taxon>
        <taxon>Craniata</taxon>
        <taxon>Vertebrata</taxon>
        <taxon>Euteleostomi</taxon>
        <taxon>Mammalia</taxon>
        <taxon>Eutheria</taxon>
        <taxon>Euarchontoglires</taxon>
        <taxon>Primates</taxon>
        <taxon>Haplorrhini</taxon>
        <taxon>Catarrhini</taxon>
        <taxon>Cercopithecidae</taxon>
        <taxon>Cercopithecinae</taxon>
        <taxon>Theropithecus</taxon>
    </lineage>
</organism>
<reference evidence="3" key="2">
    <citation type="submission" date="2025-08" db="UniProtKB">
        <authorList>
            <consortium name="Ensembl"/>
        </authorList>
    </citation>
    <scope>IDENTIFICATION</scope>
</reference>
<dbReference type="SUPFAM" id="SSF55550">
    <property type="entry name" value="SH2 domain"/>
    <property type="match status" value="1"/>
</dbReference>
<dbReference type="PROSITE" id="PS50001">
    <property type="entry name" value="SH2"/>
    <property type="match status" value="1"/>
</dbReference>
<dbReference type="PANTHER" id="PTHR46559">
    <property type="entry name" value="TYROSINE-PROTEIN PHOSPHATASE NON-RECEPTOR TYPE 11"/>
    <property type="match status" value="1"/>
</dbReference>
<dbReference type="Gene3D" id="3.30.505.10">
    <property type="entry name" value="SH2 domain"/>
    <property type="match status" value="1"/>
</dbReference>
<protein>
    <recommendedName>
        <fullName evidence="2">SH2 domain-containing protein</fullName>
    </recommendedName>
</protein>
<dbReference type="GO" id="GO:0005737">
    <property type="term" value="C:cytoplasm"/>
    <property type="evidence" value="ECO:0007669"/>
    <property type="project" value="TreeGrafter"/>
</dbReference>
<dbReference type="SMART" id="SM00252">
    <property type="entry name" value="SH2"/>
    <property type="match status" value="1"/>
</dbReference>
<feature type="domain" description="SH2" evidence="2">
    <location>
        <begin position="8"/>
        <end position="74"/>
    </location>
</feature>
<evidence type="ECO:0000256" key="1">
    <source>
        <dbReference type="PROSITE-ProRule" id="PRU00191"/>
    </source>
</evidence>
<evidence type="ECO:0000313" key="3">
    <source>
        <dbReference type="Ensembl" id="ENSTGEP00000020509.1"/>
    </source>
</evidence>
<dbReference type="GO" id="GO:0030971">
    <property type="term" value="F:receptor tyrosine kinase binding"/>
    <property type="evidence" value="ECO:0007669"/>
    <property type="project" value="TreeGrafter"/>
</dbReference>
<dbReference type="GO" id="GO:0050839">
    <property type="term" value="F:cell adhesion molecule binding"/>
    <property type="evidence" value="ECO:0007669"/>
    <property type="project" value="TreeGrafter"/>
</dbReference>